<sequence length="185" mass="20376">MSTILYYSNYCNNCKPILSLLSKTTTVKSDIHFLCIDNREKKNNGMTYIKLANGEEVLLPPTITKVPALLLINSGYHVLFGDEILNHIQPPAEAMKQQSVSHHGEPSSFALGIGGYGVASDNYSFLDQTPDELLAKGEGGMRQSHHYANIIHADQIETPPDTYSADTIGNVSLDQLQQQRANSIK</sequence>
<organism evidence="1">
    <name type="scientific">viral metagenome</name>
    <dbReference type="NCBI Taxonomy" id="1070528"/>
    <lineage>
        <taxon>unclassified sequences</taxon>
        <taxon>metagenomes</taxon>
        <taxon>organismal metagenomes</taxon>
    </lineage>
</organism>
<protein>
    <recommendedName>
        <fullName evidence="2">Glutaredoxin domain-containing protein</fullName>
    </recommendedName>
</protein>
<dbReference type="AlphaFoldDB" id="A0A6C0JW74"/>
<name>A0A6C0JW74_9ZZZZ</name>
<proteinExistence type="predicted"/>
<accession>A0A6C0JW74</accession>
<evidence type="ECO:0008006" key="2">
    <source>
        <dbReference type="Google" id="ProtNLM"/>
    </source>
</evidence>
<dbReference type="EMBL" id="MN740705">
    <property type="protein sequence ID" value="QHU09066.1"/>
    <property type="molecule type" value="Genomic_DNA"/>
</dbReference>
<reference evidence="1" key="1">
    <citation type="journal article" date="2020" name="Nature">
        <title>Giant virus diversity and host interactions through global metagenomics.</title>
        <authorList>
            <person name="Schulz F."/>
            <person name="Roux S."/>
            <person name="Paez-Espino D."/>
            <person name="Jungbluth S."/>
            <person name="Walsh D.A."/>
            <person name="Denef V.J."/>
            <person name="McMahon K.D."/>
            <person name="Konstantinidis K.T."/>
            <person name="Eloe-Fadrosh E.A."/>
            <person name="Kyrpides N.C."/>
            <person name="Woyke T."/>
        </authorList>
    </citation>
    <scope>NUCLEOTIDE SEQUENCE</scope>
    <source>
        <strain evidence="1">GVMAG-S-1074260-58</strain>
    </source>
</reference>
<evidence type="ECO:0000313" key="1">
    <source>
        <dbReference type="EMBL" id="QHU09066.1"/>
    </source>
</evidence>